<dbReference type="SUPFAM" id="SSF49899">
    <property type="entry name" value="Concanavalin A-like lectins/glucanases"/>
    <property type="match status" value="1"/>
</dbReference>
<dbReference type="SUPFAM" id="SSF103088">
    <property type="entry name" value="OmpA-like"/>
    <property type="match status" value="1"/>
</dbReference>
<keyword evidence="8" id="KW-1185">Reference proteome</keyword>
<evidence type="ECO:0000259" key="6">
    <source>
        <dbReference type="PROSITE" id="PS51123"/>
    </source>
</evidence>
<gene>
    <name evidence="7" type="ORF">FRY97_06770</name>
</gene>
<dbReference type="PRINTS" id="PR01023">
    <property type="entry name" value="NAFLGMOTY"/>
</dbReference>
<evidence type="ECO:0000256" key="3">
    <source>
        <dbReference type="ARBA" id="ARBA00023237"/>
    </source>
</evidence>
<dbReference type="PRINTS" id="PR01021">
    <property type="entry name" value="OMPADOMAIN"/>
</dbReference>
<dbReference type="Pfam" id="PF18483">
    <property type="entry name" value="Lectin_L-type_dom"/>
    <property type="match status" value="1"/>
</dbReference>
<dbReference type="InterPro" id="IPR036737">
    <property type="entry name" value="OmpA-like_sf"/>
</dbReference>
<name>A0A5C6RU98_9BACT</name>
<dbReference type="InterPro" id="IPR050330">
    <property type="entry name" value="Bact_OuterMem_StrucFunc"/>
</dbReference>
<dbReference type="EMBL" id="VOOR01000010">
    <property type="protein sequence ID" value="TXB64922.1"/>
    <property type="molecule type" value="Genomic_DNA"/>
</dbReference>
<dbReference type="InterPro" id="IPR006664">
    <property type="entry name" value="OMP_bac"/>
</dbReference>
<evidence type="ECO:0000313" key="8">
    <source>
        <dbReference type="Proteomes" id="UP000321580"/>
    </source>
</evidence>
<dbReference type="Gene3D" id="3.30.1330.60">
    <property type="entry name" value="OmpA-like domain"/>
    <property type="match status" value="1"/>
</dbReference>
<dbReference type="InterPro" id="IPR056573">
    <property type="entry name" value="Lectin_L-type_dom"/>
</dbReference>
<evidence type="ECO:0000256" key="5">
    <source>
        <dbReference type="SAM" id="MobiDB-lite"/>
    </source>
</evidence>
<dbReference type="Pfam" id="PF00691">
    <property type="entry name" value="OmpA"/>
    <property type="match status" value="1"/>
</dbReference>
<dbReference type="Proteomes" id="UP000321580">
    <property type="component" value="Unassembled WGS sequence"/>
</dbReference>
<dbReference type="GO" id="GO:0005975">
    <property type="term" value="P:carbohydrate metabolic process"/>
    <property type="evidence" value="ECO:0007669"/>
    <property type="project" value="UniProtKB-ARBA"/>
</dbReference>
<dbReference type="GO" id="GO:0009279">
    <property type="term" value="C:cell outer membrane"/>
    <property type="evidence" value="ECO:0007669"/>
    <property type="project" value="UniProtKB-SubCell"/>
</dbReference>
<dbReference type="PANTHER" id="PTHR30329:SF21">
    <property type="entry name" value="LIPOPROTEIN YIAD-RELATED"/>
    <property type="match status" value="1"/>
</dbReference>
<evidence type="ECO:0000256" key="4">
    <source>
        <dbReference type="PROSITE-ProRule" id="PRU00473"/>
    </source>
</evidence>
<proteinExistence type="predicted"/>
<evidence type="ECO:0000256" key="2">
    <source>
        <dbReference type="ARBA" id="ARBA00023136"/>
    </source>
</evidence>
<dbReference type="PROSITE" id="PS51123">
    <property type="entry name" value="OMPA_2"/>
    <property type="match status" value="1"/>
</dbReference>
<dbReference type="AlphaFoldDB" id="A0A5C6RU98"/>
<keyword evidence="2 4" id="KW-0472">Membrane</keyword>
<organism evidence="7 8">
    <name type="scientific">Phaeodactylibacter luteus</name>
    <dbReference type="NCBI Taxonomy" id="1564516"/>
    <lineage>
        <taxon>Bacteria</taxon>
        <taxon>Pseudomonadati</taxon>
        <taxon>Bacteroidota</taxon>
        <taxon>Saprospiria</taxon>
        <taxon>Saprospirales</taxon>
        <taxon>Haliscomenobacteraceae</taxon>
        <taxon>Phaeodactylibacter</taxon>
    </lineage>
</organism>
<feature type="region of interest" description="Disordered" evidence="5">
    <location>
        <begin position="356"/>
        <end position="384"/>
    </location>
</feature>
<dbReference type="GO" id="GO:0004553">
    <property type="term" value="F:hydrolase activity, hydrolyzing O-glycosyl compounds"/>
    <property type="evidence" value="ECO:0007669"/>
    <property type="project" value="UniProtKB-ARBA"/>
</dbReference>
<protein>
    <submittedName>
        <fullName evidence="7">OmpA family protein</fullName>
    </submittedName>
</protein>
<evidence type="ECO:0000256" key="1">
    <source>
        <dbReference type="ARBA" id="ARBA00004442"/>
    </source>
</evidence>
<accession>A0A5C6RU98</accession>
<dbReference type="InterPro" id="IPR013320">
    <property type="entry name" value="ConA-like_dom_sf"/>
</dbReference>
<reference evidence="7 8" key="1">
    <citation type="submission" date="2019-08" db="EMBL/GenBank/DDBJ databases">
        <title>Genome of Phaeodactylibacter luteus.</title>
        <authorList>
            <person name="Bowman J.P."/>
        </authorList>
    </citation>
    <scope>NUCLEOTIDE SEQUENCE [LARGE SCALE GENOMIC DNA]</scope>
    <source>
        <strain evidence="7 8">KCTC 42180</strain>
    </source>
</reference>
<dbReference type="CDD" id="cd01951">
    <property type="entry name" value="lectin_L-type"/>
    <property type="match status" value="1"/>
</dbReference>
<evidence type="ECO:0000313" key="7">
    <source>
        <dbReference type="EMBL" id="TXB64922.1"/>
    </source>
</evidence>
<dbReference type="Gene3D" id="2.60.120.200">
    <property type="match status" value="1"/>
</dbReference>
<feature type="domain" description="OmpA-like" evidence="6">
    <location>
        <begin position="278"/>
        <end position="394"/>
    </location>
</feature>
<dbReference type="PANTHER" id="PTHR30329">
    <property type="entry name" value="STATOR ELEMENT OF FLAGELLAR MOTOR COMPLEX"/>
    <property type="match status" value="1"/>
</dbReference>
<dbReference type="OrthoDB" id="1521709at2"/>
<comment type="caution">
    <text evidence="7">The sequence shown here is derived from an EMBL/GenBank/DDBJ whole genome shotgun (WGS) entry which is preliminary data.</text>
</comment>
<dbReference type="CDD" id="cd07185">
    <property type="entry name" value="OmpA_C-like"/>
    <property type="match status" value="1"/>
</dbReference>
<keyword evidence="3" id="KW-0998">Cell outer membrane</keyword>
<comment type="subcellular location">
    <subcellularLocation>
        <location evidence="1">Cell outer membrane</location>
    </subcellularLocation>
</comment>
<dbReference type="InterPro" id="IPR006665">
    <property type="entry name" value="OmpA-like"/>
</dbReference>
<sequence>MAPHLEPLASKLFIRQLRLHSIKYGQLLAMKNKLTLSIIALYLLTAARLHAQSTAALQDFRLAGDARPSGGDCIQLTPDLEWSSGSIWYQKAISLEANFDMELRLMLGCKDEKGADGMVFVFHPHAERTGYRGEGMGFAGLYPSLGLEVDTWENGHLGDPAADHVALLRDGNVHHAYGLTPPKAIANLEDCREHPLRITWDAEQMLFQVKIDGRTVVSYRENLIAEVFNGNPDVYWGITSATGAYNNAHKVCVEKLDFTLSDDRQELELRGLKLQQLKQGEFITLERIQFESGSDILTPEGRQELDELARIMKGRPKLHLDIIGHTDGIGDADANLALSKRRANAVAKYLREKGIPGKRLKPEGAGEGYPTHTNSTPEGRKKNRRVEFRLIKPIV</sequence>